<feature type="region of interest" description="Disordered" evidence="1">
    <location>
        <begin position="1"/>
        <end position="57"/>
    </location>
</feature>
<organism evidence="2 3">
    <name type="scientific">Penicillium cinerascens</name>
    <dbReference type="NCBI Taxonomy" id="70096"/>
    <lineage>
        <taxon>Eukaryota</taxon>
        <taxon>Fungi</taxon>
        <taxon>Dikarya</taxon>
        <taxon>Ascomycota</taxon>
        <taxon>Pezizomycotina</taxon>
        <taxon>Eurotiomycetes</taxon>
        <taxon>Eurotiomycetidae</taxon>
        <taxon>Eurotiales</taxon>
        <taxon>Aspergillaceae</taxon>
        <taxon>Penicillium</taxon>
    </lineage>
</organism>
<evidence type="ECO:0000256" key="1">
    <source>
        <dbReference type="SAM" id="MobiDB-lite"/>
    </source>
</evidence>
<comment type="caution">
    <text evidence="2">The sequence shown here is derived from an EMBL/GenBank/DDBJ whole genome shotgun (WGS) entry which is preliminary data.</text>
</comment>
<evidence type="ECO:0000313" key="2">
    <source>
        <dbReference type="EMBL" id="KAJ5205030.1"/>
    </source>
</evidence>
<protein>
    <submittedName>
        <fullName evidence="2">Uncharacterized protein</fullName>
    </submittedName>
</protein>
<name>A0A9W9MPH6_9EURO</name>
<keyword evidence="3" id="KW-1185">Reference proteome</keyword>
<reference evidence="2" key="2">
    <citation type="journal article" date="2023" name="IMA Fungus">
        <title>Comparative genomic study of the Penicillium genus elucidates a diverse pangenome and 15 lateral gene transfer events.</title>
        <authorList>
            <person name="Petersen C."/>
            <person name="Sorensen T."/>
            <person name="Nielsen M.R."/>
            <person name="Sondergaard T.E."/>
            <person name="Sorensen J.L."/>
            <person name="Fitzpatrick D.A."/>
            <person name="Frisvad J.C."/>
            <person name="Nielsen K.L."/>
        </authorList>
    </citation>
    <scope>NUCLEOTIDE SEQUENCE</scope>
    <source>
        <strain evidence="2">IBT 15544</strain>
    </source>
</reference>
<dbReference type="GeneID" id="83180272"/>
<gene>
    <name evidence="2" type="ORF">N7498_005909</name>
</gene>
<dbReference type="EMBL" id="JAPQKR010000012">
    <property type="protein sequence ID" value="KAJ5205030.1"/>
    <property type="molecule type" value="Genomic_DNA"/>
</dbReference>
<dbReference type="AlphaFoldDB" id="A0A9W9MPH6"/>
<accession>A0A9W9MPH6</accession>
<reference evidence="2" key="1">
    <citation type="submission" date="2022-12" db="EMBL/GenBank/DDBJ databases">
        <authorList>
            <person name="Petersen C."/>
        </authorList>
    </citation>
    <scope>NUCLEOTIDE SEQUENCE</scope>
    <source>
        <strain evidence="2">IBT 15544</strain>
    </source>
</reference>
<evidence type="ECO:0000313" key="3">
    <source>
        <dbReference type="Proteomes" id="UP001150904"/>
    </source>
</evidence>
<sequence length="194" mass="22148">MSYRKPPAPLDLQPHPSRRTTGDQPQPQVQTPPPWLQSFDDPMDIDSEPSAPSVPRRNIPTCPAAMAASQKPTDGTPFTVTTDGKKVYRHTFEIDISSRASGVTDLEIIEHARTQMGFLERAGLRDDAMRRIRDCRTRLRVVIDTKSPSRLDALVYARLRMLTMQDMINEGMGWFPGLPWRHHHFRVETFCPRT</sequence>
<proteinExistence type="predicted"/>
<dbReference type="Proteomes" id="UP001150904">
    <property type="component" value="Unassembled WGS sequence"/>
</dbReference>
<dbReference type="OrthoDB" id="4265181at2759"/>
<dbReference type="RefSeq" id="XP_058309509.1">
    <property type="nucleotide sequence ID" value="XM_058452971.1"/>
</dbReference>